<sequence length="127" mass="15055">MRCRFFYRAEALFSSRTQFFGESIESNEVLQLMSHRPHFDPLKQYSEEFREGFALPLGMMVNFVKLVGKTLKATPDEPRCMFENIWKELTDLEKHGFTNMKGNLLFRTEGNLLFEIIVSSFMSRHFR</sequence>
<organism evidence="3 4">
    <name type="scientific">Thalictrum thalictroides</name>
    <name type="common">Rue-anemone</name>
    <name type="synonym">Anemone thalictroides</name>
    <dbReference type="NCBI Taxonomy" id="46969"/>
    <lineage>
        <taxon>Eukaryota</taxon>
        <taxon>Viridiplantae</taxon>
        <taxon>Streptophyta</taxon>
        <taxon>Embryophyta</taxon>
        <taxon>Tracheophyta</taxon>
        <taxon>Spermatophyta</taxon>
        <taxon>Magnoliopsida</taxon>
        <taxon>Ranunculales</taxon>
        <taxon>Ranunculaceae</taxon>
        <taxon>Thalictroideae</taxon>
        <taxon>Thalictrum</taxon>
    </lineage>
</organism>
<proteinExistence type="predicted"/>
<reference evidence="3 4" key="1">
    <citation type="submission" date="2020-06" db="EMBL/GenBank/DDBJ databases">
        <title>Transcriptomic and genomic resources for Thalictrum thalictroides and T. hernandezii: Facilitating candidate gene discovery in an emerging model plant lineage.</title>
        <authorList>
            <person name="Arias T."/>
            <person name="Riano-Pachon D.M."/>
            <person name="Di Stilio V.S."/>
        </authorList>
    </citation>
    <scope>NUCLEOTIDE SEQUENCE [LARGE SCALE GENOMIC DNA]</scope>
    <source>
        <strain evidence="4">cv. WT478/WT964</strain>
        <tissue evidence="3">Leaves</tissue>
    </source>
</reference>
<name>A0A7J6UTC0_THATH</name>
<dbReference type="InterPro" id="IPR007930">
    <property type="entry name" value="DUF724"/>
</dbReference>
<protein>
    <submittedName>
        <fullName evidence="3">Uncharacterized protein</fullName>
    </submittedName>
</protein>
<dbReference type="EMBL" id="JABWDY010043542">
    <property type="protein sequence ID" value="KAF5175816.1"/>
    <property type="molecule type" value="Genomic_DNA"/>
</dbReference>
<dbReference type="OrthoDB" id="687110at2759"/>
<accession>A0A7J6UTC0</accession>
<evidence type="ECO:0000256" key="1">
    <source>
        <dbReference type="ARBA" id="ARBA00022448"/>
    </source>
</evidence>
<dbReference type="Proteomes" id="UP000554482">
    <property type="component" value="Unassembled WGS sequence"/>
</dbReference>
<evidence type="ECO:0000256" key="2">
    <source>
        <dbReference type="ARBA" id="ARBA00022604"/>
    </source>
</evidence>
<keyword evidence="2" id="KW-0341">Growth regulation</keyword>
<dbReference type="AlphaFoldDB" id="A0A7J6UTC0"/>
<evidence type="ECO:0000313" key="3">
    <source>
        <dbReference type="EMBL" id="KAF5175816.1"/>
    </source>
</evidence>
<keyword evidence="1" id="KW-0813">Transport</keyword>
<comment type="caution">
    <text evidence="3">The sequence shown here is derived from an EMBL/GenBank/DDBJ whole genome shotgun (WGS) entry which is preliminary data.</text>
</comment>
<evidence type="ECO:0000313" key="4">
    <source>
        <dbReference type="Proteomes" id="UP000554482"/>
    </source>
</evidence>
<keyword evidence="4" id="KW-1185">Reference proteome</keyword>
<dbReference type="Pfam" id="PF05266">
    <property type="entry name" value="DUF724"/>
    <property type="match status" value="1"/>
</dbReference>
<gene>
    <name evidence="3" type="ORF">FRX31_034590</name>
</gene>